<evidence type="ECO:0000313" key="2">
    <source>
        <dbReference type="EMBL" id="CEJ91273.1"/>
    </source>
</evidence>
<keyword evidence="1" id="KW-1133">Transmembrane helix</keyword>
<keyword evidence="1" id="KW-0812">Transmembrane</keyword>
<dbReference type="GO" id="GO:0055085">
    <property type="term" value="P:transmembrane transport"/>
    <property type="evidence" value="ECO:0007669"/>
    <property type="project" value="InterPro"/>
</dbReference>
<dbReference type="AlphaFoldDB" id="A0A0A1TKV4"/>
<feature type="transmembrane region" description="Helical" evidence="1">
    <location>
        <begin position="453"/>
        <end position="473"/>
    </location>
</feature>
<feature type="transmembrane region" description="Helical" evidence="1">
    <location>
        <begin position="307"/>
        <end position="331"/>
    </location>
</feature>
<dbReference type="Proteomes" id="UP000039046">
    <property type="component" value="Unassembled WGS sequence"/>
</dbReference>
<accession>A0A0A1TKV4</accession>
<feature type="transmembrane region" description="Helical" evidence="1">
    <location>
        <begin position="108"/>
        <end position="127"/>
    </location>
</feature>
<feature type="transmembrane region" description="Helical" evidence="1">
    <location>
        <begin position="422"/>
        <end position="441"/>
    </location>
</feature>
<evidence type="ECO:0000313" key="3">
    <source>
        <dbReference type="Proteomes" id="UP000039046"/>
    </source>
</evidence>
<feature type="transmembrane region" description="Helical" evidence="1">
    <location>
        <begin position="84"/>
        <end position="102"/>
    </location>
</feature>
<organism evidence="2 3">
    <name type="scientific">[Torrubiella] hemipterigena</name>
    <dbReference type="NCBI Taxonomy" id="1531966"/>
    <lineage>
        <taxon>Eukaryota</taxon>
        <taxon>Fungi</taxon>
        <taxon>Dikarya</taxon>
        <taxon>Ascomycota</taxon>
        <taxon>Pezizomycotina</taxon>
        <taxon>Sordariomycetes</taxon>
        <taxon>Hypocreomycetidae</taxon>
        <taxon>Hypocreales</taxon>
        <taxon>Clavicipitaceae</taxon>
        <taxon>Clavicipitaceae incertae sedis</taxon>
        <taxon>'Torrubiella' clade</taxon>
    </lineage>
</organism>
<feature type="transmembrane region" description="Helical" evidence="1">
    <location>
        <begin position="201"/>
        <end position="222"/>
    </location>
</feature>
<dbReference type="OrthoDB" id="2224262at2759"/>
<keyword evidence="1" id="KW-0472">Membrane</keyword>
<name>A0A0A1TKV4_9HYPO</name>
<protein>
    <recommendedName>
        <fullName evidence="4">Low affinity iron transporter</fullName>
    </recommendedName>
</protein>
<reference evidence="2 3" key="1">
    <citation type="journal article" date="2015" name="Genome Announc.">
        <title>Draft Genome Sequence and Gene Annotation of the Entomopathogenic Fungus Verticillium hemipterigenum.</title>
        <authorList>
            <person name="Horn F."/>
            <person name="Habel A."/>
            <person name="Scharf D.H."/>
            <person name="Dworschak J."/>
            <person name="Brakhage A.A."/>
            <person name="Guthke R."/>
            <person name="Hertweck C."/>
            <person name="Linde J."/>
        </authorList>
    </citation>
    <scope>NUCLEOTIDE SEQUENCE [LARGE SCALE GENOMIC DNA]</scope>
</reference>
<feature type="transmembrane region" description="Helical" evidence="1">
    <location>
        <begin position="343"/>
        <end position="362"/>
    </location>
</feature>
<dbReference type="InterPro" id="IPR007251">
    <property type="entry name" value="Iron_permease_Fet4"/>
</dbReference>
<gene>
    <name evidence="2" type="ORF">VHEMI06995</name>
</gene>
<evidence type="ECO:0008006" key="4">
    <source>
        <dbReference type="Google" id="ProtNLM"/>
    </source>
</evidence>
<sequence length="505" mass="56460">MRPIRDIISAPGAKGAIEAAAPTQQVDIPRLNLDKIEVEKKAALSSSDEAEHVENVTNWVEKPKARRLDRGLDWVVRASGSQPVFFFILAGILTWALLGIPYGETDDWAVLISDIQAIISYIFDSFLMRQLLNAYESSIRVSANLLSRNESNKRMLRTALGSGRFTKPSGDWEQRATIYRDFAADLPRENLVGRMTTRVSLVFGHIGTLCFYWAGIFVWIGFGQYSGWSDTWQLYINSATSALMVLIFAFLAYVRERHNVYITACLQHIFKVDSAVELKLRNMTGDDIPNPTIVVPAPKMNRIQRAIFYYADLVGTLTGIVILLIVLIVWICIGPAMGFSSNWWLLIGTYAGLVGLHDGFVLRNVQAKFNNYEDNAVDNVNLSDKAIFEDLSLPDPANAHVQDKSLTYRISKRMGAICSHEYTVIAGVVLIIGLIVGASAQRWSLTGQLLCNVPPSLIESFFMMILITGHNIAESKRRVEYHNVYLRRMKLLAYVEALDGAAKTA</sequence>
<feature type="transmembrane region" description="Helical" evidence="1">
    <location>
        <begin position="234"/>
        <end position="254"/>
    </location>
</feature>
<dbReference type="STRING" id="1531966.A0A0A1TKV4"/>
<evidence type="ECO:0000256" key="1">
    <source>
        <dbReference type="SAM" id="Phobius"/>
    </source>
</evidence>
<dbReference type="Pfam" id="PF04120">
    <property type="entry name" value="Iron_permease"/>
    <property type="match status" value="2"/>
</dbReference>
<proteinExistence type="predicted"/>
<keyword evidence="3" id="KW-1185">Reference proteome</keyword>
<dbReference type="HOGENOM" id="CLU_028340_0_0_1"/>
<dbReference type="EMBL" id="CDHN01000003">
    <property type="protein sequence ID" value="CEJ91273.1"/>
    <property type="molecule type" value="Genomic_DNA"/>
</dbReference>